<dbReference type="Gene3D" id="3.20.20.60">
    <property type="entry name" value="Phosphoenolpyruvate-binding domains"/>
    <property type="match status" value="1"/>
</dbReference>
<dbReference type="AlphaFoldDB" id="A0A285N960"/>
<dbReference type="OrthoDB" id="9785398at2"/>
<dbReference type="EMBL" id="OBEL01000001">
    <property type="protein sequence ID" value="SNZ05828.1"/>
    <property type="molecule type" value="Genomic_DNA"/>
</dbReference>
<sequence length="275" mass="28799">MSQTLPSFRDLHQPGNPFILANAWDKGSARMLAAMGAKAIATSSAAHAFTLGRPDMGYVSREEALDHAVDLLQATPLPVSGDLENGYGAIPNDVAKTIEQAAKLGLNGACIEDTDLPSDQPYAFEMAVERVEAAVQAARSAKSDFVLTARADGVMLGTYDVAEAIRRIQAFERAGADCLYVPVPGNLEAQSAICKAVSAPVNALAAGGFLAHDLQEFANVGVARISLGSALARATHRVILDAGKAMFGEGDFSAMCHSTGSSAIDPMMAMFEQPE</sequence>
<accession>A0A285N960</accession>
<proteinExistence type="predicted"/>
<dbReference type="RefSeq" id="WP_097151565.1">
    <property type="nucleotide sequence ID" value="NZ_OBEL01000001.1"/>
</dbReference>
<evidence type="ECO:0000313" key="1">
    <source>
        <dbReference type="EMBL" id="SNZ05828.1"/>
    </source>
</evidence>
<dbReference type="InterPro" id="IPR039556">
    <property type="entry name" value="ICL/PEPM"/>
</dbReference>
<gene>
    <name evidence="1" type="ORF">SAMN06265368_0216</name>
</gene>
<protein>
    <submittedName>
        <fullName evidence="1">2-Methylisocitrate lyase, PEP mutase family</fullName>
    </submittedName>
</protein>
<dbReference type="PANTHER" id="PTHR42905">
    <property type="entry name" value="PHOSPHOENOLPYRUVATE CARBOXYLASE"/>
    <property type="match status" value="1"/>
</dbReference>
<name>A0A285N960_9HYPH</name>
<evidence type="ECO:0000313" key="2">
    <source>
        <dbReference type="Proteomes" id="UP000219439"/>
    </source>
</evidence>
<dbReference type="PANTHER" id="PTHR42905:SF16">
    <property type="entry name" value="CARBOXYPHOSPHONOENOLPYRUVATE PHOSPHONOMUTASE-LIKE PROTEIN (AFU_ORTHOLOGUE AFUA_5G07230)"/>
    <property type="match status" value="1"/>
</dbReference>
<dbReference type="CDD" id="cd00377">
    <property type="entry name" value="ICL_PEPM"/>
    <property type="match status" value="1"/>
</dbReference>
<dbReference type="InterPro" id="IPR015813">
    <property type="entry name" value="Pyrv/PenolPyrv_kinase-like_dom"/>
</dbReference>
<keyword evidence="2" id="KW-1185">Reference proteome</keyword>
<dbReference type="InterPro" id="IPR040442">
    <property type="entry name" value="Pyrv_kinase-like_dom_sf"/>
</dbReference>
<dbReference type="Proteomes" id="UP000219439">
    <property type="component" value="Unassembled WGS sequence"/>
</dbReference>
<dbReference type="GO" id="GO:0016829">
    <property type="term" value="F:lyase activity"/>
    <property type="evidence" value="ECO:0007669"/>
    <property type="project" value="UniProtKB-KW"/>
</dbReference>
<dbReference type="Pfam" id="PF13714">
    <property type="entry name" value="PEP_mutase"/>
    <property type="match status" value="1"/>
</dbReference>
<organism evidence="1 2">
    <name type="scientific">Cohaesibacter gelatinilyticus</name>
    <dbReference type="NCBI Taxonomy" id="372072"/>
    <lineage>
        <taxon>Bacteria</taxon>
        <taxon>Pseudomonadati</taxon>
        <taxon>Pseudomonadota</taxon>
        <taxon>Alphaproteobacteria</taxon>
        <taxon>Hyphomicrobiales</taxon>
        <taxon>Cohaesibacteraceae</taxon>
    </lineage>
</organism>
<keyword evidence="1" id="KW-0456">Lyase</keyword>
<dbReference type="SUPFAM" id="SSF51621">
    <property type="entry name" value="Phosphoenolpyruvate/pyruvate domain"/>
    <property type="match status" value="1"/>
</dbReference>
<reference evidence="1 2" key="1">
    <citation type="submission" date="2017-09" db="EMBL/GenBank/DDBJ databases">
        <authorList>
            <person name="Ehlers B."/>
            <person name="Leendertz F.H."/>
        </authorList>
    </citation>
    <scope>NUCLEOTIDE SEQUENCE [LARGE SCALE GENOMIC DNA]</scope>
    <source>
        <strain evidence="1 2">DSM 18289</strain>
    </source>
</reference>